<evidence type="ECO:0000313" key="3">
    <source>
        <dbReference type="EMBL" id="KAE8763143.1"/>
    </source>
</evidence>
<dbReference type="InterPro" id="IPR052897">
    <property type="entry name" value="Sec-Metab_Biosynth_Hydrolase"/>
</dbReference>
<proteinExistence type="predicted"/>
<sequence length="263" mass="27708">MTTYAIVHGAGGSGWEWHRVAAELQTRGHHVIAPDLPCEDDDAGLAAYTDTVVDAVEEAGVARDRLVVVGHSLGGFTAPLVAARLGAQHLVLAAAMVPRPGETGSEWWEASGYQAATRAATAGTADDAGGPDGPRATDGEPGTCADDVEPEPGAPADDGEPEPDAWLMETFFHDVDPQLAAEALRRTRDQTMAVMSDPWPLAAWPDVATSYVLFRDDRFFPAAFLRAMVRERLGLTAAEVPGGHCAYLSRPAELAGWLAAAPS</sequence>
<feature type="compositionally biased region" description="Low complexity" evidence="1">
    <location>
        <begin position="118"/>
        <end position="136"/>
    </location>
</feature>
<dbReference type="SUPFAM" id="SSF53474">
    <property type="entry name" value="alpha/beta-Hydrolases"/>
    <property type="match status" value="1"/>
</dbReference>
<dbReference type="Pfam" id="PF12697">
    <property type="entry name" value="Abhydrolase_6"/>
    <property type="match status" value="1"/>
</dbReference>
<reference evidence="3 4" key="1">
    <citation type="submission" date="2019-10" db="EMBL/GenBank/DDBJ databases">
        <title>Georgenia wutianyii sp. nov. and Georgenia yuyongxinii sp. nov. isolated from plateau pika (Ochotona curzoniae) in the Qinghai-Tibet plateau of China.</title>
        <authorList>
            <person name="Tian Z."/>
        </authorList>
    </citation>
    <scope>NUCLEOTIDE SEQUENCE [LARGE SCALE GENOMIC DNA]</scope>
    <source>
        <strain evidence="3 4">DSM 21501</strain>
    </source>
</reference>
<feature type="region of interest" description="Disordered" evidence="1">
    <location>
        <begin position="118"/>
        <end position="164"/>
    </location>
</feature>
<organism evidence="3 4">
    <name type="scientific">Georgenia thermotolerans</name>
    <dbReference type="NCBI Taxonomy" id="527326"/>
    <lineage>
        <taxon>Bacteria</taxon>
        <taxon>Bacillati</taxon>
        <taxon>Actinomycetota</taxon>
        <taxon>Actinomycetes</taxon>
        <taxon>Micrococcales</taxon>
        <taxon>Bogoriellaceae</taxon>
        <taxon>Georgenia</taxon>
    </lineage>
</organism>
<dbReference type="OrthoDB" id="9773549at2"/>
<evidence type="ECO:0000313" key="4">
    <source>
        <dbReference type="Proteomes" id="UP000451860"/>
    </source>
</evidence>
<dbReference type="PANTHER" id="PTHR37017">
    <property type="entry name" value="AB HYDROLASE-1 DOMAIN-CONTAINING PROTEIN-RELATED"/>
    <property type="match status" value="1"/>
</dbReference>
<dbReference type="RefSeq" id="WP_152203858.1">
    <property type="nucleotide sequence ID" value="NZ_VUKF01000036.1"/>
</dbReference>
<gene>
    <name evidence="3" type="ORF">GB883_15760</name>
</gene>
<dbReference type="Proteomes" id="UP000451860">
    <property type="component" value="Unassembled WGS sequence"/>
</dbReference>
<name>A0A7J5UMH6_9MICO</name>
<dbReference type="InterPro" id="IPR000073">
    <property type="entry name" value="AB_hydrolase_1"/>
</dbReference>
<dbReference type="GO" id="GO:0016787">
    <property type="term" value="F:hydrolase activity"/>
    <property type="evidence" value="ECO:0007669"/>
    <property type="project" value="UniProtKB-KW"/>
</dbReference>
<accession>A0A7J5UMH6</accession>
<keyword evidence="3" id="KW-0378">Hydrolase</keyword>
<dbReference type="InterPro" id="IPR029058">
    <property type="entry name" value="AB_hydrolase_fold"/>
</dbReference>
<keyword evidence="4" id="KW-1185">Reference proteome</keyword>
<comment type="caution">
    <text evidence="3">The sequence shown here is derived from an EMBL/GenBank/DDBJ whole genome shotgun (WGS) entry which is preliminary data.</text>
</comment>
<dbReference type="PANTHER" id="PTHR37017:SF11">
    <property type="entry name" value="ESTERASE_LIPASE_THIOESTERASE DOMAIN-CONTAINING PROTEIN"/>
    <property type="match status" value="1"/>
</dbReference>
<dbReference type="AlphaFoldDB" id="A0A7J5UMH6"/>
<evidence type="ECO:0000259" key="2">
    <source>
        <dbReference type="Pfam" id="PF12697"/>
    </source>
</evidence>
<dbReference type="EMBL" id="WHJE01000092">
    <property type="protein sequence ID" value="KAE8763143.1"/>
    <property type="molecule type" value="Genomic_DNA"/>
</dbReference>
<protein>
    <submittedName>
        <fullName evidence="3">Alpha/beta fold hydrolase</fullName>
    </submittedName>
</protein>
<dbReference type="Gene3D" id="3.40.50.1820">
    <property type="entry name" value="alpha/beta hydrolase"/>
    <property type="match status" value="1"/>
</dbReference>
<feature type="domain" description="AB hydrolase-1" evidence="2">
    <location>
        <begin position="7"/>
        <end position="255"/>
    </location>
</feature>
<evidence type="ECO:0000256" key="1">
    <source>
        <dbReference type="SAM" id="MobiDB-lite"/>
    </source>
</evidence>